<proteinExistence type="inferred from homology"/>
<evidence type="ECO:0000256" key="3">
    <source>
        <dbReference type="ARBA" id="ARBA00022679"/>
    </source>
</evidence>
<keyword evidence="3" id="KW-0808">Transferase</keyword>
<reference evidence="9 10" key="1">
    <citation type="journal article" date="2015" name="Int. J. Syst. Evol. Microbiol.">
        <title>Burkholderia monticola sp. nov., isolated from mountain soil.</title>
        <authorList>
            <person name="Baek I."/>
            <person name="Seo B."/>
            <person name="Lee I."/>
            <person name="Yi H."/>
            <person name="Chun J."/>
        </authorList>
    </citation>
    <scope>NUCLEOTIDE SEQUENCE [LARGE SCALE GENOMIC DNA]</scope>
    <source>
        <strain evidence="9 10">JC2948</strain>
    </source>
</reference>
<evidence type="ECO:0000256" key="1">
    <source>
        <dbReference type="ARBA" id="ARBA00004651"/>
    </source>
</evidence>
<keyword evidence="5 8" id="KW-1133">Transmembrane helix</keyword>
<comment type="caution">
    <text evidence="9">The sequence shown here is derived from an EMBL/GenBank/DDBJ whole genome shotgun (WGS) entry which is preliminary data.</text>
</comment>
<feature type="transmembrane region" description="Helical" evidence="8">
    <location>
        <begin position="25"/>
        <end position="49"/>
    </location>
</feature>
<comment type="subcellular location">
    <subcellularLocation>
        <location evidence="1">Cell membrane</location>
        <topology evidence="1">Multi-pass membrane protein</topology>
    </subcellularLocation>
</comment>
<name>A0A149PDY5_9BURK</name>
<keyword evidence="6 8" id="KW-0472">Membrane</keyword>
<dbReference type="AlphaFoldDB" id="A0A149PDY5"/>
<evidence type="ECO:0000256" key="7">
    <source>
        <dbReference type="ARBA" id="ARBA00024033"/>
    </source>
</evidence>
<evidence type="ECO:0008006" key="11">
    <source>
        <dbReference type="Google" id="ProtNLM"/>
    </source>
</evidence>
<accession>A0A149PDY5</accession>
<evidence type="ECO:0000256" key="4">
    <source>
        <dbReference type="ARBA" id="ARBA00022692"/>
    </source>
</evidence>
<evidence type="ECO:0000256" key="5">
    <source>
        <dbReference type="ARBA" id="ARBA00022989"/>
    </source>
</evidence>
<keyword evidence="10" id="KW-1185">Reference proteome</keyword>
<protein>
    <recommendedName>
        <fullName evidence="11">DUF2029 domain-containing protein</fullName>
    </recommendedName>
</protein>
<dbReference type="Pfam" id="PF09594">
    <property type="entry name" value="GT87"/>
    <property type="match status" value="1"/>
</dbReference>
<feature type="transmembrane region" description="Helical" evidence="8">
    <location>
        <begin position="358"/>
        <end position="378"/>
    </location>
</feature>
<dbReference type="OrthoDB" id="9060950at2"/>
<evidence type="ECO:0000313" key="10">
    <source>
        <dbReference type="Proteomes" id="UP000075613"/>
    </source>
</evidence>
<gene>
    <name evidence="9" type="ORF">CI15_29485</name>
</gene>
<keyword evidence="4 8" id="KW-0812">Transmembrane</keyword>
<keyword evidence="2" id="KW-1003">Cell membrane</keyword>
<evidence type="ECO:0000313" key="9">
    <source>
        <dbReference type="EMBL" id="KXU83240.1"/>
    </source>
</evidence>
<evidence type="ECO:0000256" key="6">
    <source>
        <dbReference type="ARBA" id="ARBA00023136"/>
    </source>
</evidence>
<dbReference type="RefSeq" id="WP_062135314.1">
    <property type="nucleotide sequence ID" value="NZ_LRBG01000038.1"/>
</dbReference>
<dbReference type="InterPro" id="IPR018584">
    <property type="entry name" value="GT87"/>
</dbReference>
<dbReference type="EMBL" id="LRBG01000038">
    <property type="protein sequence ID" value="KXU83240.1"/>
    <property type="molecule type" value="Genomic_DNA"/>
</dbReference>
<feature type="transmembrane region" description="Helical" evidence="8">
    <location>
        <begin position="218"/>
        <end position="243"/>
    </location>
</feature>
<feature type="transmembrane region" description="Helical" evidence="8">
    <location>
        <begin position="284"/>
        <end position="304"/>
    </location>
</feature>
<sequence length="416" mass="45984">MSLTTDKASDGAPQREKRWVTRERVVVYCAALLALQLILLGIWALRWALHVRGAPPLGLDFRVYWSASYVSLHDSAIEVFNPNKLFAAETSLSSSAPYSPWVYPPTFQLLIYPLAWLPYPLSYAGFLCVSIACYSFVCARTLQSKALPLISVIAFPGVWVAAVAGQNSLLTLSLAAGALGLLERRPLLAGVCAGLLAIKPQLAILFPLMFLCGRHFRALGMMVVTGALFCGVSLLVLGVPLWLKFFETLPHFNTVAVENGGMDLWRGMPTVFALARTLGASLPFAYVAHFAVAVPAVLITAMLWARRASIEVRSSAFVVTALLAQPYLMYYDLAWLILPIFYLCRDHERPVVWTSFEGLIISLVWLLPFLAFLTVLTWSRPWSTALLPILLVVVLRRAATDKSRCPTNLKPSEFSY</sequence>
<evidence type="ECO:0000256" key="2">
    <source>
        <dbReference type="ARBA" id="ARBA00022475"/>
    </source>
</evidence>
<organism evidence="9 10">
    <name type="scientific">Paraburkholderia monticola</name>
    <dbReference type="NCBI Taxonomy" id="1399968"/>
    <lineage>
        <taxon>Bacteria</taxon>
        <taxon>Pseudomonadati</taxon>
        <taxon>Pseudomonadota</taxon>
        <taxon>Betaproteobacteria</taxon>
        <taxon>Burkholderiales</taxon>
        <taxon>Burkholderiaceae</taxon>
        <taxon>Paraburkholderia</taxon>
    </lineage>
</organism>
<dbReference type="GO" id="GO:0016758">
    <property type="term" value="F:hexosyltransferase activity"/>
    <property type="evidence" value="ECO:0007669"/>
    <property type="project" value="InterPro"/>
</dbReference>
<evidence type="ECO:0000256" key="8">
    <source>
        <dbReference type="SAM" id="Phobius"/>
    </source>
</evidence>
<comment type="similarity">
    <text evidence="7">Belongs to the glycosyltransferase 87 family.</text>
</comment>
<feature type="transmembrane region" description="Helical" evidence="8">
    <location>
        <begin position="187"/>
        <end position="211"/>
    </location>
</feature>
<dbReference type="GO" id="GO:0005886">
    <property type="term" value="C:plasma membrane"/>
    <property type="evidence" value="ECO:0007669"/>
    <property type="project" value="UniProtKB-SubCell"/>
</dbReference>
<feature type="transmembrane region" description="Helical" evidence="8">
    <location>
        <begin position="146"/>
        <end position="167"/>
    </location>
</feature>
<dbReference type="Proteomes" id="UP000075613">
    <property type="component" value="Unassembled WGS sequence"/>
</dbReference>
<feature type="transmembrane region" description="Helical" evidence="8">
    <location>
        <begin position="121"/>
        <end position="139"/>
    </location>
</feature>
<dbReference type="STRING" id="1399968.CI15_29485"/>
<feature type="transmembrane region" description="Helical" evidence="8">
    <location>
        <begin position="316"/>
        <end position="338"/>
    </location>
</feature>